<evidence type="ECO:0000256" key="1">
    <source>
        <dbReference type="SAM" id="MobiDB-lite"/>
    </source>
</evidence>
<dbReference type="Proteomes" id="UP000830115">
    <property type="component" value="Chromosome"/>
</dbReference>
<feature type="compositionally biased region" description="Gly residues" evidence="1">
    <location>
        <begin position="18"/>
        <end position="83"/>
    </location>
</feature>
<reference evidence="3" key="1">
    <citation type="submission" date="2021-10" db="EMBL/GenBank/DDBJ databases">
        <title>Streptomyces nigrumlapis sp.nov.,an antimicrobial producing actinobacterium isolated from Black Gobi rocks.</title>
        <authorList>
            <person name="Wen Y."/>
            <person name="Zhang W."/>
            <person name="Liu X.G."/>
        </authorList>
    </citation>
    <scope>NUCLEOTIDE SEQUENCE</scope>
    <source>
        <strain evidence="3">ST13-2-2</strain>
    </source>
</reference>
<keyword evidence="2" id="KW-1133">Transmembrane helix</keyword>
<feature type="region of interest" description="Disordered" evidence="1">
    <location>
        <begin position="1"/>
        <end position="83"/>
    </location>
</feature>
<evidence type="ECO:0008006" key="5">
    <source>
        <dbReference type="Google" id="ProtNLM"/>
    </source>
</evidence>
<evidence type="ECO:0000313" key="4">
    <source>
        <dbReference type="Proteomes" id="UP000830115"/>
    </source>
</evidence>
<dbReference type="EMBL" id="CP086322">
    <property type="protein sequence ID" value="UQA91680.1"/>
    <property type="molecule type" value="Genomic_DNA"/>
</dbReference>
<feature type="region of interest" description="Disordered" evidence="1">
    <location>
        <begin position="115"/>
        <end position="155"/>
    </location>
</feature>
<proteinExistence type="predicted"/>
<feature type="compositionally biased region" description="Low complexity" evidence="1">
    <location>
        <begin position="121"/>
        <end position="155"/>
    </location>
</feature>
<feature type="transmembrane region" description="Helical" evidence="2">
    <location>
        <begin position="88"/>
        <end position="109"/>
    </location>
</feature>
<keyword evidence="2" id="KW-0472">Membrane</keyword>
<gene>
    <name evidence="3" type="ORF">K9S39_07215</name>
</gene>
<protein>
    <recommendedName>
        <fullName evidence="5">Septum formation-related domain-containing protein</fullName>
    </recommendedName>
</protein>
<evidence type="ECO:0000256" key="2">
    <source>
        <dbReference type="SAM" id="Phobius"/>
    </source>
</evidence>
<accession>A0ABY4M1T2</accession>
<dbReference type="RefSeq" id="WP_248862488.1">
    <property type="nucleotide sequence ID" value="NZ_CP086322.1"/>
</dbReference>
<keyword evidence="2" id="KW-0812">Transmembrane</keyword>
<keyword evidence="4" id="KW-1185">Reference proteome</keyword>
<evidence type="ECO:0000313" key="3">
    <source>
        <dbReference type="EMBL" id="UQA91680.1"/>
    </source>
</evidence>
<feature type="compositionally biased region" description="Pro residues" evidence="1">
    <location>
        <begin position="1"/>
        <end position="15"/>
    </location>
</feature>
<organism evidence="3 4">
    <name type="scientific">Streptomyces halobius</name>
    <dbReference type="NCBI Taxonomy" id="2879846"/>
    <lineage>
        <taxon>Bacteria</taxon>
        <taxon>Bacillati</taxon>
        <taxon>Actinomycetota</taxon>
        <taxon>Actinomycetes</taxon>
        <taxon>Kitasatosporales</taxon>
        <taxon>Streptomycetaceae</taxon>
        <taxon>Streptomyces</taxon>
    </lineage>
</organism>
<name>A0ABY4M1T2_9ACTN</name>
<sequence length="270" mass="26697">MSYPPPPPQNQPPNHTPGGYGPPAGGYGQGVQGQGGYGQGGYGPPAGGQPGGYGPPAGGGYGPPGPGGPGGWQQPGGPPGGGGNGKTIAAIIGGGVLVVAAVIVAVVMANGGDEEKVRAHPSGSRSATPSDSASATPSATPTDTGFTSTPSPTSSKIPFFQLKVGDCFDRPAGGVGNNDRASCNGPHDAEVVTIHRLGSGFTTSSAIKAEASSLCKDELESKARRQPAGTAEGTYVQFPNIRGYKMGIKTVSCSLMGNRTGTKKLTKPLS</sequence>